<protein>
    <submittedName>
        <fullName evidence="1">Uncharacterized protein</fullName>
    </submittedName>
</protein>
<accession>A0A2S9QAR5</accession>
<keyword evidence="2" id="KW-1185">Reference proteome</keyword>
<name>A0A2S9QAR5_9HYPH</name>
<dbReference type="SUPFAM" id="SSF51905">
    <property type="entry name" value="FAD/NAD(P)-binding domain"/>
    <property type="match status" value="1"/>
</dbReference>
<dbReference type="EMBL" id="PUEJ01000005">
    <property type="protein sequence ID" value="PRH86443.1"/>
    <property type="molecule type" value="Genomic_DNA"/>
</dbReference>
<sequence length="591" mass="64525">MTQTNPSGGLFLDYLLEGDYFAGKATWVNPSGPVRQAYEAMVAANPFLISESPYQPAFARKDVRVRGENKVFVARLDTACEEVRLLAEGHRKAREAGACRPRALFAGGPAAKIGALLSGLQKTAADASDVVFVLDGAEQSNESGSASYEHVNHANALNAELDNTGLGILGTALRRAIFGEADASVALGIDYKKVDLWPRGVRLQDVPVYLHNEWHGLVQRVRKFLGRPTDHLKSRLASKVSTQILTEIERRMAVRLRLDQDSPRAVFLYLSRKNHEASLVDNRELVQDVGLAIHKLDAASLEAFYGPAILNRVVSGDLFLDNGCVRHGFDRLCMDAMERNGIECRHRQRLTRVYFEEDGNGAARAAAVTLEDMNTGMLSHLALDHLCLSLGPTATFHYEATGHRLSALAERLGLGLPVPHQTIAAGLSAQLLFRITDPDKVQNLPFTGMKQTHFVEIGRTSSHLVMKLTCGGMIGLPVYSRSYAINALASILSILTPGCGLTFEDVICAWPCTRGINGPNNGQIVRLGCNAVARFGEGGTGMSKMGSNAQTMLDLAGMKWPISPELRLDPSLYRHTVIDRRKPVARRLGLR</sequence>
<comment type="caution">
    <text evidence="1">The sequence shown here is derived from an EMBL/GenBank/DDBJ whole genome shotgun (WGS) entry which is preliminary data.</text>
</comment>
<dbReference type="InterPro" id="IPR036188">
    <property type="entry name" value="FAD/NAD-bd_sf"/>
</dbReference>
<evidence type="ECO:0000313" key="1">
    <source>
        <dbReference type="EMBL" id="PRH86443.1"/>
    </source>
</evidence>
<reference evidence="1 2" key="1">
    <citation type="submission" date="2018-02" db="EMBL/GenBank/DDBJ databases">
        <title>Whole genome sequencing of endophytic bacterium.</title>
        <authorList>
            <person name="Eedara R."/>
            <person name="Podile A.R."/>
        </authorList>
    </citation>
    <scope>NUCLEOTIDE SEQUENCE [LARGE SCALE GENOMIC DNA]</scope>
    <source>
        <strain evidence="1 2">RP1T</strain>
    </source>
</reference>
<organism evidence="1 2">
    <name type="scientific">Labrys okinawensis</name>
    <dbReference type="NCBI Taxonomy" id="346911"/>
    <lineage>
        <taxon>Bacteria</taxon>
        <taxon>Pseudomonadati</taxon>
        <taxon>Pseudomonadota</taxon>
        <taxon>Alphaproteobacteria</taxon>
        <taxon>Hyphomicrobiales</taxon>
        <taxon>Xanthobacteraceae</taxon>
        <taxon>Labrys</taxon>
    </lineage>
</organism>
<proteinExistence type="predicted"/>
<dbReference type="AlphaFoldDB" id="A0A2S9QAR5"/>
<dbReference type="Proteomes" id="UP000237682">
    <property type="component" value="Unassembled WGS sequence"/>
</dbReference>
<evidence type="ECO:0000313" key="2">
    <source>
        <dbReference type="Proteomes" id="UP000237682"/>
    </source>
</evidence>
<gene>
    <name evidence="1" type="ORF">C5L14_13945</name>
</gene>